<dbReference type="Proteomes" id="UP000474296">
    <property type="component" value="Unassembled WGS sequence"/>
</dbReference>
<keyword evidence="2" id="KW-1185">Reference proteome</keyword>
<comment type="caution">
    <text evidence="1">The sequence shown here is derived from an EMBL/GenBank/DDBJ whole genome shotgun (WGS) entry which is preliminary data.</text>
</comment>
<evidence type="ECO:0008006" key="3">
    <source>
        <dbReference type="Google" id="ProtNLM"/>
    </source>
</evidence>
<reference evidence="1 2" key="1">
    <citation type="submission" date="2020-01" db="EMBL/GenBank/DDBJ databases">
        <title>Spongiivirga citrea KCTC 32990T.</title>
        <authorList>
            <person name="Wang G."/>
        </authorList>
    </citation>
    <scope>NUCLEOTIDE SEQUENCE [LARGE SCALE GENOMIC DNA]</scope>
    <source>
        <strain evidence="1 2">KCTC 32990</strain>
    </source>
</reference>
<dbReference type="RefSeq" id="WP_164033471.1">
    <property type="nucleotide sequence ID" value="NZ_JAABOQ010000007.1"/>
</dbReference>
<sequence length="168" mass="19326">MKKQLIYFFLATTFLLGGCKYYNFTGGDTGDAKSFQVTFIRNEAPIFTPGLDRDFTTALQDRIQDQTNLTQTNSNPDLLYEGEIVEYRISPLSAIADANRGAAQNRLTMTVNIRFFNKIKSEYDFEKRFSFFSDFPAATSIASVRQTLHDEIFERITQDVFQEAFSNW</sequence>
<dbReference type="AlphaFoldDB" id="A0A6M0CLH8"/>
<organism evidence="1 2">
    <name type="scientific">Spongiivirga citrea</name>
    <dbReference type="NCBI Taxonomy" id="1481457"/>
    <lineage>
        <taxon>Bacteria</taxon>
        <taxon>Pseudomonadati</taxon>
        <taxon>Bacteroidota</taxon>
        <taxon>Flavobacteriia</taxon>
        <taxon>Flavobacteriales</taxon>
        <taxon>Flavobacteriaceae</taxon>
        <taxon>Spongiivirga</taxon>
    </lineage>
</organism>
<name>A0A6M0CLH8_9FLAO</name>
<dbReference type="PROSITE" id="PS51257">
    <property type="entry name" value="PROKAR_LIPOPROTEIN"/>
    <property type="match status" value="1"/>
</dbReference>
<dbReference type="GO" id="GO:0019867">
    <property type="term" value="C:outer membrane"/>
    <property type="evidence" value="ECO:0007669"/>
    <property type="project" value="InterPro"/>
</dbReference>
<dbReference type="Pfam" id="PF04390">
    <property type="entry name" value="LptE"/>
    <property type="match status" value="1"/>
</dbReference>
<dbReference type="EMBL" id="JAABOQ010000007">
    <property type="protein sequence ID" value="NER18788.1"/>
    <property type="molecule type" value="Genomic_DNA"/>
</dbReference>
<protein>
    <recommendedName>
        <fullName evidence="3">LptE family protein</fullName>
    </recommendedName>
</protein>
<dbReference type="InterPro" id="IPR007485">
    <property type="entry name" value="LPS_assembly_LptE"/>
</dbReference>
<dbReference type="GO" id="GO:0043165">
    <property type="term" value="P:Gram-negative-bacterium-type cell outer membrane assembly"/>
    <property type="evidence" value="ECO:0007669"/>
    <property type="project" value="InterPro"/>
</dbReference>
<gene>
    <name evidence="1" type="ORF">GWK10_16335</name>
</gene>
<evidence type="ECO:0000313" key="1">
    <source>
        <dbReference type="EMBL" id="NER18788.1"/>
    </source>
</evidence>
<evidence type="ECO:0000313" key="2">
    <source>
        <dbReference type="Proteomes" id="UP000474296"/>
    </source>
</evidence>
<proteinExistence type="predicted"/>
<accession>A0A6M0CLH8</accession>